<evidence type="ECO:0000313" key="9">
    <source>
        <dbReference type="Proteomes" id="UP000249890"/>
    </source>
</evidence>
<evidence type="ECO:0000313" key="8">
    <source>
        <dbReference type="EMBL" id="ASA20376.1"/>
    </source>
</evidence>
<dbReference type="GO" id="GO:1901678">
    <property type="term" value="P:iron coordination entity transport"/>
    <property type="evidence" value="ECO:0007669"/>
    <property type="project" value="UniProtKB-ARBA"/>
</dbReference>
<gene>
    <name evidence="8" type="ORF">B9T62_05905</name>
</gene>
<dbReference type="KEGG" id="pdh:B9T62_05905"/>
<keyword evidence="4 6" id="KW-0732">Signal</keyword>
<evidence type="ECO:0000256" key="6">
    <source>
        <dbReference type="SAM" id="SignalP"/>
    </source>
</evidence>
<evidence type="ECO:0000256" key="5">
    <source>
        <dbReference type="SAM" id="MobiDB-lite"/>
    </source>
</evidence>
<dbReference type="EMBL" id="CP021780">
    <property type="protein sequence ID" value="ASA20376.1"/>
    <property type="molecule type" value="Genomic_DNA"/>
</dbReference>
<dbReference type="GO" id="GO:0030288">
    <property type="term" value="C:outer membrane-bounded periplasmic space"/>
    <property type="evidence" value="ECO:0007669"/>
    <property type="project" value="TreeGrafter"/>
</dbReference>
<dbReference type="OrthoDB" id="2417096at2"/>
<dbReference type="Proteomes" id="UP000249890">
    <property type="component" value="Chromosome"/>
</dbReference>
<reference evidence="8 9" key="1">
    <citation type="submission" date="2017-06" db="EMBL/GenBank/DDBJ databases">
        <title>Complete genome sequence of Paenibacillus donghaensis KCTC 13049T isolated from East Sea sediment, South Korea.</title>
        <authorList>
            <person name="Jung B.K."/>
            <person name="Hong S.-J."/>
            <person name="Shin J.-H."/>
        </authorList>
    </citation>
    <scope>NUCLEOTIDE SEQUENCE [LARGE SCALE GENOMIC DNA]</scope>
    <source>
        <strain evidence="8 9">KCTC 13049</strain>
    </source>
</reference>
<feature type="compositionally biased region" description="Polar residues" evidence="5">
    <location>
        <begin position="42"/>
        <end position="60"/>
    </location>
</feature>
<dbReference type="PROSITE" id="PS50983">
    <property type="entry name" value="FE_B12_PBP"/>
    <property type="match status" value="1"/>
</dbReference>
<dbReference type="SUPFAM" id="SSF53807">
    <property type="entry name" value="Helical backbone' metal receptor"/>
    <property type="match status" value="1"/>
</dbReference>
<dbReference type="InterPro" id="IPR051313">
    <property type="entry name" value="Bact_iron-sidero_bind"/>
</dbReference>
<dbReference type="PANTHER" id="PTHR30532:SF29">
    <property type="entry name" value="FE(3+) DICITRATE-BINDING PERIPLASMIC PROTEIN"/>
    <property type="match status" value="1"/>
</dbReference>
<dbReference type="Pfam" id="PF01497">
    <property type="entry name" value="Peripla_BP_2"/>
    <property type="match status" value="1"/>
</dbReference>
<organism evidence="8 9">
    <name type="scientific">Paenibacillus donghaensis</name>
    <dbReference type="NCBI Taxonomy" id="414771"/>
    <lineage>
        <taxon>Bacteria</taxon>
        <taxon>Bacillati</taxon>
        <taxon>Bacillota</taxon>
        <taxon>Bacilli</taxon>
        <taxon>Bacillales</taxon>
        <taxon>Paenibacillaceae</taxon>
        <taxon>Paenibacillus</taxon>
    </lineage>
</organism>
<evidence type="ECO:0000256" key="1">
    <source>
        <dbReference type="ARBA" id="ARBA00004196"/>
    </source>
</evidence>
<feature type="signal peptide" evidence="6">
    <location>
        <begin position="1"/>
        <end position="22"/>
    </location>
</feature>
<protein>
    <submittedName>
        <fullName evidence="8">Ferrichrome ABC transporter substrate-binding protein</fullName>
    </submittedName>
</protein>
<keyword evidence="9" id="KW-1185">Reference proteome</keyword>
<dbReference type="RefSeq" id="WP_087914397.1">
    <property type="nucleotide sequence ID" value="NZ_CP021780.1"/>
</dbReference>
<dbReference type="InterPro" id="IPR002491">
    <property type="entry name" value="ABC_transptr_periplasmic_BD"/>
</dbReference>
<keyword evidence="3" id="KW-0813">Transport</keyword>
<evidence type="ECO:0000256" key="2">
    <source>
        <dbReference type="ARBA" id="ARBA00008814"/>
    </source>
</evidence>
<comment type="subcellular location">
    <subcellularLocation>
        <location evidence="1">Cell envelope</location>
    </subcellularLocation>
</comment>
<feature type="chain" id="PRO_5039068943" evidence="6">
    <location>
        <begin position="23"/>
        <end position="337"/>
    </location>
</feature>
<sequence length="337" mass="36576">MARWGRWSVGAALLLTMVLGLAACGGNSGSSAETAGAGNTGKGQTNAAPESTAGNTQGENATRTVVDEFGEVVVPAHPQRVAAIYLEDYLTALGVTPVVQWYHPNWGKQDYLKLTAPQFDITGSLEQLLDINPDLIIVDGAVDAAQYELYSKIAPTYRLKEEILQDSTAILRAVADVMNMPEQAEAVLAEYEQKVAEGKAKLEQAVGKEKVAVLRLNVADKSIALFGVKNRLTGLIYSQFGLEPVPMAAEMSEFQVLLSEEVVPDLEAEHIIVFPANGTWEDPENQQALKQLEGPLWKNIPAIQNGKVYKIERSHWQSGAITANSMKLDDLLKSMVK</sequence>
<evidence type="ECO:0000256" key="4">
    <source>
        <dbReference type="ARBA" id="ARBA00022729"/>
    </source>
</evidence>
<dbReference type="AlphaFoldDB" id="A0A2Z2K419"/>
<dbReference type="PROSITE" id="PS51257">
    <property type="entry name" value="PROKAR_LIPOPROTEIN"/>
    <property type="match status" value="1"/>
</dbReference>
<evidence type="ECO:0000259" key="7">
    <source>
        <dbReference type="PROSITE" id="PS50983"/>
    </source>
</evidence>
<feature type="domain" description="Fe/B12 periplasmic-binding" evidence="7">
    <location>
        <begin position="71"/>
        <end position="337"/>
    </location>
</feature>
<dbReference type="Gene3D" id="3.40.50.1980">
    <property type="entry name" value="Nitrogenase molybdenum iron protein domain"/>
    <property type="match status" value="2"/>
</dbReference>
<evidence type="ECO:0000256" key="3">
    <source>
        <dbReference type="ARBA" id="ARBA00022448"/>
    </source>
</evidence>
<proteinExistence type="inferred from homology"/>
<name>A0A2Z2K419_9BACL</name>
<feature type="region of interest" description="Disordered" evidence="5">
    <location>
        <begin position="30"/>
        <end position="60"/>
    </location>
</feature>
<dbReference type="PANTHER" id="PTHR30532">
    <property type="entry name" value="IRON III DICITRATE-BINDING PERIPLASMIC PROTEIN"/>
    <property type="match status" value="1"/>
</dbReference>
<accession>A0A2Z2K419</accession>
<comment type="similarity">
    <text evidence="2">Belongs to the bacterial solute-binding protein 8 family.</text>
</comment>